<dbReference type="PANTHER" id="PTHR22896:SF0">
    <property type="entry name" value="CYCLIN N-TERMINAL DOMAIN-CONTAINING PROTEIN"/>
    <property type="match status" value="1"/>
</dbReference>
<dbReference type="AlphaFoldDB" id="A0A0M4EKY1"/>
<accession>A0A0M4EKY1</accession>
<evidence type="ECO:0000256" key="4">
    <source>
        <dbReference type="ARBA" id="ARBA00023306"/>
    </source>
</evidence>
<dbReference type="InterPro" id="IPR036915">
    <property type="entry name" value="Cyclin-like_sf"/>
</dbReference>
<feature type="compositionally biased region" description="Polar residues" evidence="5">
    <location>
        <begin position="231"/>
        <end position="241"/>
    </location>
</feature>
<evidence type="ECO:0000259" key="6">
    <source>
        <dbReference type="Pfam" id="PF00134"/>
    </source>
</evidence>
<keyword evidence="3" id="KW-0132">Cell division</keyword>
<dbReference type="Pfam" id="PF00134">
    <property type="entry name" value="Cyclin_N"/>
    <property type="match status" value="1"/>
</dbReference>
<dbReference type="InterPro" id="IPR006671">
    <property type="entry name" value="Cyclin_N"/>
</dbReference>
<dbReference type="CDD" id="cd20556">
    <property type="entry name" value="CYCLIN_CABLES"/>
    <property type="match status" value="1"/>
</dbReference>
<dbReference type="FunFam" id="1.10.472.10:FF:000020">
    <property type="entry name" value="CDK5 and ABL1 enzyme substrate 1"/>
    <property type="match status" value="1"/>
</dbReference>
<dbReference type="InterPro" id="IPR012388">
    <property type="entry name" value="CABLES1/2"/>
</dbReference>
<dbReference type="Gene3D" id="1.10.472.10">
    <property type="entry name" value="Cyclin-like"/>
    <property type="match status" value="1"/>
</dbReference>
<feature type="compositionally biased region" description="Low complexity" evidence="5">
    <location>
        <begin position="45"/>
        <end position="56"/>
    </location>
</feature>
<sequence length="526" mass="57981">MGQHLMNGSSRQQPIVSAERRNIKRPNSSGRQPNTQLPSQATGPAAGSGAESGSDSDSVKIPLKVSNLGAGNGVAGASGIASKLLPLRERTFSNGASDLNLQPERRARLNTAPGMRGAAAAAASNIIGAGGLKRNYNIRSGSSASHITDDSSTESLVPVGNFSGSFRSSLGKSVHITDGRRGVVPGLGQREERMVLVSRKVPFFIFSALPYCKNKNGRTEFRKEDRRRRNPSTSRPLSSINDAPFDPFDLLGIQKAESGQDISYGHLLIPSRQYEKERKKHGNASTNASIFENQMEITSTAALRNHGIARCFTYDNNRNNAASPTPELKLDVDMESIILGADTTRQSYQQYSASILDDPELIAGKHRTLLTFTSYMTSVIDYVRPSDLKKELNDKFREKFPSIQLTLSKLRSIKREMRRINKLDSRIDLVTISQAYVYFEKLILANLINKPNRKLCAGACLLLSAKMNDVKGDALKSLIEKTESVFRLNRKELISSEFAVLVALEFSLHVPMHEVLPHYQRLLYES</sequence>
<dbReference type="GO" id="GO:0005829">
    <property type="term" value="C:cytosol"/>
    <property type="evidence" value="ECO:0007669"/>
    <property type="project" value="UniProtKB-ARBA"/>
</dbReference>
<feature type="compositionally biased region" description="Polar residues" evidence="5">
    <location>
        <begin position="1"/>
        <end position="15"/>
    </location>
</feature>
<evidence type="ECO:0000313" key="7">
    <source>
        <dbReference type="EMBL" id="ALC42130.1"/>
    </source>
</evidence>
<dbReference type="EMBL" id="CP012524">
    <property type="protein sequence ID" value="ALC42130.1"/>
    <property type="molecule type" value="Genomic_DNA"/>
</dbReference>
<evidence type="ECO:0000256" key="1">
    <source>
        <dbReference type="ARBA" id="ARBA00008742"/>
    </source>
</evidence>
<comment type="similarity">
    <text evidence="1">Belongs to the cyclin family.</text>
</comment>
<feature type="region of interest" description="Disordered" evidence="5">
    <location>
        <begin position="1"/>
        <end position="58"/>
    </location>
</feature>
<dbReference type="GO" id="GO:0051726">
    <property type="term" value="P:regulation of cell cycle"/>
    <property type="evidence" value="ECO:0007669"/>
    <property type="project" value="InterPro"/>
</dbReference>
<dbReference type="PANTHER" id="PTHR22896">
    <property type="entry name" value="CDK5 AND ABL1 ENZYME SUBSTRATE 1"/>
    <property type="match status" value="1"/>
</dbReference>
<organism evidence="7 8">
    <name type="scientific">Drosophila busckii</name>
    <name type="common">Fruit fly</name>
    <dbReference type="NCBI Taxonomy" id="30019"/>
    <lineage>
        <taxon>Eukaryota</taxon>
        <taxon>Metazoa</taxon>
        <taxon>Ecdysozoa</taxon>
        <taxon>Arthropoda</taxon>
        <taxon>Hexapoda</taxon>
        <taxon>Insecta</taxon>
        <taxon>Pterygota</taxon>
        <taxon>Neoptera</taxon>
        <taxon>Endopterygota</taxon>
        <taxon>Diptera</taxon>
        <taxon>Brachycera</taxon>
        <taxon>Muscomorpha</taxon>
        <taxon>Ephydroidea</taxon>
        <taxon>Drosophilidae</taxon>
        <taxon>Drosophila</taxon>
    </lineage>
</organism>
<evidence type="ECO:0000256" key="2">
    <source>
        <dbReference type="ARBA" id="ARBA00022553"/>
    </source>
</evidence>
<dbReference type="SUPFAM" id="SSF47954">
    <property type="entry name" value="Cyclin-like"/>
    <property type="match status" value="1"/>
</dbReference>
<gene>
    <name evidence="7" type="ORF">Dbus_chr2Rg1709</name>
</gene>
<feature type="compositionally biased region" description="Polar residues" evidence="5">
    <location>
        <begin position="25"/>
        <end position="42"/>
    </location>
</feature>
<dbReference type="OMA" id="MGLEDCT"/>
<proteinExistence type="inferred from homology"/>
<evidence type="ECO:0000256" key="3">
    <source>
        <dbReference type="ARBA" id="ARBA00022618"/>
    </source>
</evidence>
<keyword evidence="4" id="KW-0131">Cell cycle</keyword>
<feature type="region of interest" description="Disordered" evidence="5">
    <location>
        <begin position="219"/>
        <end position="241"/>
    </location>
</feature>
<name>A0A0M4EKY1_DROBS</name>
<dbReference type="GO" id="GO:0051301">
    <property type="term" value="P:cell division"/>
    <property type="evidence" value="ECO:0007669"/>
    <property type="project" value="UniProtKB-KW"/>
</dbReference>
<keyword evidence="8" id="KW-1185">Reference proteome</keyword>
<dbReference type="STRING" id="30019.A0A0M4EKY1"/>
<protein>
    <submittedName>
        <fullName evidence="7">CG6191</fullName>
    </submittedName>
</protein>
<dbReference type="Proteomes" id="UP000494163">
    <property type="component" value="Chromosome 2R"/>
</dbReference>
<evidence type="ECO:0000256" key="5">
    <source>
        <dbReference type="SAM" id="MobiDB-lite"/>
    </source>
</evidence>
<evidence type="ECO:0000313" key="8">
    <source>
        <dbReference type="Proteomes" id="UP000494163"/>
    </source>
</evidence>
<feature type="domain" description="Cyclin N-terminal" evidence="6">
    <location>
        <begin position="429"/>
        <end position="508"/>
    </location>
</feature>
<dbReference type="OrthoDB" id="5353095at2759"/>
<keyword evidence="2" id="KW-0597">Phosphoprotein</keyword>
<reference evidence="7 8" key="1">
    <citation type="submission" date="2015-08" db="EMBL/GenBank/DDBJ databases">
        <title>Ancestral chromatin configuration constrains chromatin evolution on differentiating sex chromosomes in Drosophila.</title>
        <authorList>
            <person name="Zhou Q."/>
            <person name="Bachtrog D."/>
        </authorList>
    </citation>
    <scope>NUCLEOTIDE SEQUENCE [LARGE SCALE GENOMIC DNA]</scope>
    <source>
        <tissue evidence="7">Whole larvae</tissue>
    </source>
</reference>